<protein>
    <recommendedName>
        <fullName evidence="7">Endolytic murein transglycosylase</fullName>
        <ecNumber evidence="7">4.2.2.29</ecNumber>
    </recommendedName>
    <alternativeName>
        <fullName evidence="7">Peptidoglycan lytic transglycosylase</fullName>
    </alternativeName>
    <alternativeName>
        <fullName evidence="7">Peptidoglycan polymerization terminase</fullName>
    </alternativeName>
</protein>
<evidence type="ECO:0000313" key="8">
    <source>
        <dbReference type="EMBL" id="MSN96286.1"/>
    </source>
</evidence>
<evidence type="ECO:0000256" key="6">
    <source>
        <dbReference type="ARBA" id="ARBA00023316"/>
    </source>
</evidence>
<keyword evidence="5 7" id="KW-0456">Lyase</keyword>
<comment type="catalytic activity">
    <reaction evidence="7">
        <text>a peptidoglycan chain = a peptidoglycan chain with N-acetyl-1,6-anhydromuramyl-[peptide] at the reducing end + a peptidoglycan chain with N-acetylglucosamine at the non-reducing end.</text>
        <dbReference type="EC" id="4.2.2.29"/>
    </reaction>
</comment>
<dbReference type="Gene3D" id="3.30.160.60">
    <property type="entry name" value="Classic Zinc Finger"/>
    <property type="match status" value="1"/>
</dbReference>
<feature type="transmembrane region" description="Helical" evidence="7">
    <location>
        <begin position="7"/>
        <end position="24"/>
    </location>
</feature>
<evidence type="ECO:0000256" key="1">
    <source>
        <dbReference type="ARBA" id="ARBA00022475"/>
    </source>
</evidence>
<dbReference type="PANTHER" id="PTHR30518:SF2">
    <property type="entry name" value="ENDOLYTIC MUREIN TRANSGLYCOSYLASE"/>
    <property type="match status" value="1"/>
</dbReference>
<comment type="similarity">
    <text evidence="7">Belongs to the transglycosylase MltG family.</text>
</comment>
<evidence type="ECO:0000256" key="5">
    <source>
        <dbReference type="ARBA" id="ARBA00023239"/>
    </source>
</evidence>
<keyword evidence="4 7" id="KW-0472">Membrane</keyword>
<dbReference type="PANTHER" id="PTHR30518">
    <property type="entry name" value="ENDOLYTIC MUREIN TRANSGLYCOSYLASE"/>
    <property type="match status" value="1"/>
</dbReference>
<comment type="subcellular location">
    <subcellularLocation>
        <location evidence="7">Cell membrane</location>
        <topology evidence="7">Single-pass membrane protein</topology>
    </subcellularLocation>
</comment>
<gene>
    <name evidence="7 8" type="primary">mltG</name>
    <name evidence="8" type="ORF">F1B92_03605</name>
</gene>
<evidence type="ECO:0000256" key="2">
    <source>
        <dbReference type="ARBA" id="ARBA00022692"/>
    </source>
</evidence>
<dbReference type="GO" id="GO:0009252">
    <property type="term" value="P:peptidoglycan biosynthetic process"/>
    <property type="evidence" value="ECO:0007669"/>
    <property type="project" value="UniProtKB-UniRule"/>
</dbReference>
<comment type="caution">
    <text evidence="8">The sequence shown here is derived from an EMBL/GenBank/DDBJ whole genome shotgun (WGS) entry which is preliminary data.</text>
</comment>
<name>A0A6L5WHC7_9BACT</name>
<dbReference type="GO" id="GO:0008932">
    <property type="term" value="F:lytic endotransglycosylase activity"/>
    <property type="evidence" value="ECO:0007669"/>
    <property type="project" value="UniProtKB-UniRule"/>
</dbReference>
<keyword evidence="2 7" id="KW-0812">Transmembrane</keyword>
<dbReference type="InterPro" id="IPR003770">
    <property type="entry name" value="MLTG-like"/>
</dbReference>
<dbReference type="RefSeq" id="WP_154570553.1">
    <property type="nucleotide sequence ID" value="NZ_VWSJ01000009.1"/>
</dbReference>
<organism evidence="8 9">
    <name type="scientific">Campylobacter portucalensis</name>
    <dbReference type="NCBI Taxonomy" id="2608384"/>
    <lineage>
        <taxon>Bacteria</taxon>
        <taxon>Pseudomonadati</taxon>
        <taxon>Campylobacterota</taxon>
        <taxon>Epsilonproteobacteria</taxon>
        <taxon>Campylobacterales</taxon>
        <taxon>Campylobacteraceae</taxon>
        <taxon>Campylobacter</taxon>
    </lineage>
</organism>
<proteinExistence type="inferred from homology"/>
<dbReference type="HAMAP" id="MF_02065">
    <property type="entry name" value="MltG"/>
    <property type="match status" value="1"/>
</dbReference>
<dbReference type="GO" id="GO:0005886">
    <property type="term" value="C:plasma membrane"/>
    <property type="evidence" value="ECO:0007669"/>
    <property type="project" value="UniProtKB-SubCell"/>
</dbReference>
<sequence length="316" mass="36198">MTTIVKIIFAIFDIIFILTLAFIIDLTAPTPFKNEIFIPKGSATKIISHLSKQNFNATIFDSKILEKIGKIQSGYLNLEGQNLTKIDFFYQLTKAKPVIDEITLIPGETTIVTLKNIAKEKNLDFIKLEIDFNQTAPFYEGFLVPETYYLPKGLKESEIIKFLVEKSKIYHKNLSKEILGDFNKTKWQEILIIASIIQKEAANAKEMPIISSVIQNRLKKNMRLQMDGTLNYGEFSHQKITPWRIKNDKSHFNTYLNNGLPKSAICLVSKQAIKAAINPIESEFLYFVRDKKTGAHIFTKSLHEHLKAINLQKNIK</sequence>
<accession>A0A6L5WHC7</accession>
<evidence type="ECO:0000256" key="7">
    <source>
        <dbReference type="HAMAP-Rule" id="MF_02065"/>
    </source>
</evidence>
<reference evidence="8 9" key="1">
    <citation type="submission" date="2019-09" db="EMBL/GenBank/DDBJ databases">
        <authorList>
            <person name="Silva M."/>
            <person name="Pereira G."/>
            <person name="Lopes-Da-Costa L."/>
            <person name="Silva E."/>
        </authorList>
    </citation>
    <scope>NUCLEOTIDE SEQUENCE [LARGE SCALE GENOMIC DNA]</scope>
    <source>
        <strain evidence="8 9">FMV-PI01</strain>
    </source>
</reference>
<dbReference type="Pfam" id="PF02618">
    <property type="entry name" value="YceG"/>
    <property type="match status" value="1"/>
</dbReference>
<dbReference type="GO" id="GO:0071555">
    <property type="term" value="P:cell wall organization"/>
    <property type="evidence" value="ECO:0007669"/>
    <property type="project" value="UniProtKB-KW"/>
</dbReference>
<dbReference type="NCBIfam" id="TIGR00247">
    <property type="entry name" value="endolytic transglycosylase MltG"/>
    <property type="match status" value="1"/>
</dbReference>
<reference evidence="8 9" key="2">
    <citation type="submission" date="2020-03" db="EMBL/GenBank/DDBJ databases">
        <title>Campylobacter portucalensis sp. nov., a new species of Campylobacter isolated from the reproductive tract of bulls.</title>
        <authorList>
            <person name="Silva M.F."/>
            <person name="Pereira G."/>
            <person name="Carneiro C."/>
            <person name="Hemphill A."/>
            <person name="Mateus L."/>
            <person name="Lopes-Da-Costa L."/>
            <person name="Silva E."/>
        </authorList>
    </citation>
    <scope>NUCLEOTIDE SEQUENCE [LARGE SCALE GENOMIC DNA]</scope>
    <source>
        <strain evidence="8 9">FMV-PI01</strain>
    </source>
</reference>
<dbReference type="EC" id="4.2.2.29" evidence="7"/>
<keyword evidence="6 7" id="KW-0961">Cell wall biogenesis/degradation</keyword>
<evidence type="ECO:0000313" key="9">
    <source>
        <dbReference type="Proteomes" id="UP000476338"/>
    </source>
</evidence>
<evidence type="ECO:0000256" key="3">
    <source>
        <dbReference type="ARBA" id="ARBA00022989"/>
    </source>
</evidence>
<dbReference type="Proteomes" id="UP000476338">
    <property type="component" value="Unassembled WGS sequence"/>
</dbReference>
<keyword evidence="9" id="KW-1185">Reference proteome</keyword>
<dbReference type="AlphaFoldDB" id="A0A6L5WHC7"/>
<feature type="site" description="Important for catalytic activity" evidence="7">
    <location>
        <position position="200"/>
    </location>
</feature>
<comment type="function">
    <text evidence="7">Functions as a peptidoglycan terminase that cleaves nascent peptidoglycan strands endolytically to terminate their elongation.</text>
</comment>
<dbReference type="EMBL" id="VWSJ01000009">
    <property type="protein sequence ID" value="MSN96286.1"/>
    <property type="molecule type" value="Genomic_DNA"/>
</dbReference>
<keyword evidence="3 7" id="KW-1133">Transmembrane helix</keyword>
<evidence type="ECO:0000256" key="4">
    <source>
        <dbReference type="ARBA" id="ARBA00023136"/>
    </source>
</evidence>
<keyword evidence="1 7" id="KW-1003">Cell membrane</keyword>